<evidence type="ECO:0000313" key="2">
    <source>
        <dbReference type="Proteomes" id="UP000509568"/>
    </source>
</evidence>
<dbReference type="GO" id="GO:0015774">
    <property type="term" value="P:polysaccharide transport"/>
    <property type="evidence" value="ECO:0007669"/>
    <property type="project" value="InterPro"/>
</dbReference>
<accession>A0A7D5D8C1</accession>
<name>A0A7D5D8C1_9PSED</name>
<sequence>MDTESPSRGCLLVLSKGAQQISTLPALLAEYRVLNGRATDVGQADALLAWGRKPSAAVAEREAVKAGLPVIRVEDGFLRSVGLGADEPPLSLVVDDLGIYYDATAPSRLERLIGQPLSAAQGARARALQAAWQQHRVSKYNAARIEAFASTGQHVLVADQTFGDVSLQGAGTADFQRMLDAALAQHPDCTVVLKVHPDVVAGRKKGHFDLPQLARHPRVQVLSADVHPAELLSQMQAVYVMTSQLGFDALLWNVPVHTFGMPFYAGWGLTHDALPAPERRQPASLEQLVHAALVDYPRYVSPETGRACTPEVLMAWLGLQRLKRSSLPASLQMLGFTRWKEPLVHQFFNGSAIRFAKHPKRLKRSAHTVAWGCKHDEHLATHPAPITRVEDGFLRSVGLGASKNRPLSWVIDDLGIYYDATRPSRLEHLLQSGCSAELVQRAAALREAICAAGVTKYNLPGTQWQRPVGKAKVILVTGQVESDASIRFGAYRIRSNLQLLKAVRARHPDAWLLYKPHPEVLAGTRPRGADEDQTGAWCDEVVGDTPFHQLLEAVDEVHVLTSQSGFEALMRGVPVTTYGQPFYAGWGLTADVDMHPDVQARRQRRLSLDELVAATLIRYPTYVSRITERFTTPEQTLLELQHWHELPAQKGAKPAWPQAVLRWLRSFSKRPLPQS</sequence>
<dbReference type="GO" id="GO:0000271">
    <property type="term" value="P:polysaccharide biosynthetic process"/>
    <property type="evidence" value="ECO:0007669"/>
    <property type="project" value="InterPro"/>
</dbReference>
<dbReference type="Pfam" id="PF05159">
    <property type="entry name" value="Capsule_synth"/>
    <property type="match status" value="3"/>
</dbReference>
<dbReference type="AlphaFoldDB" id="A0A7D5D8C1"/>
<organism evidence="1 2">
    <name type="scientific">Pseudomonas eucalypticola</name>
    <dbReference type="NCBI Taxonomy" id="2599595"/>
    <lineage>
        <taxon>Bacteria</taxon>
        <taxon>Pseudomonadati</taxon>
        <taxon>Pseudomonadota</taxon>
        <taxon>Gammaproteobacteria</taxon>
        <taxon>Pseudomonadales</taxon>
        <taxon>Pseudomonadaceae</taxon>
        <taxon>Pseudomonas</taxon>
    </lineage>
</organism>
<gene>
    <name evidence="1" type="ORF">HWQ56_20850</name>
</gene>
<dbReference type="EMBL" id="CP056030">
    <property type="protein sequence ID" value="QKZ06094.1"/>
    <property type="molecule type" value="Genomic_DNA"/>
</dbReference>
<dbReference type="CDD" id="cd16439">
    <property type="entry name" value="beta_Kdo_transferase_KpsC_2"/>
    <property type="match status" value="1"/>
</dbReference>
<protein>
    <submittedName>
        <fullName evidence="1">Capsular polysaccharide biosynthesis protein</fullName>
    </submittedName>
</protein>
<reference evidence="1 2" key="1">
    <citation type="submission" date="2020-06" db="EMBL/GenBank/DDBJ databases">
        <title>Pseudomonas eucalypticola sp. nov., an endophyte of Eucalyptus dunnii leaves with biocontrol ability of eucalyptus leaf blight.</title>
        <authorList>
            <person name="Liu Y."/>
            <person name="Song Z."/>
            <person name="Zeng H."/>
            <person name="Lu M."/>
            <person name="Wang X."/>
            <person name="Lian X."/>
            <person name="Zhang Q."/>
        </authorList>
    </citation>
    <scope>NUCLEOTIDE SEQUENCE [LARGE SCALE GENOMIC DNA]</scope>
    <source>
        <strain evidence="1 2">NP-1</strain>
    </source>
</reference>
<dbReference type="Proteomes" id="UP000509568">
    <property type="component" value="Chromosome"/>
</dbReference>
<proteinExistence type="predicted"/>
<dbReference type="KEGG" id="pez:HWQ56_20850"/>
<dbReference type="CDD" id="cd16440">
    <property type="entry name" value="beta_Kdo_transferase_KpsC_1"/>
    <property type="match status" value="1"/>
</dbReference>
<dbReference type="RefSeq" id="WP_176571684.1">
    <property type="nucleotide sequence ID" value="NZ_CP056030.1"/>
</dbReference>
<dbReference type="InterPro" id="IPR007833">
    <property type="entry name" value="Capsule_polysaccharide_synth"/>
</dbReference>
<keyword evidence="2" id="KW-1185">Reference proteome</keyword>
<evidence type="ECO:0000313" key="1">
    <source>
        <dbReference type="EMBL" id="QKZ06094.1"/>
    </source>
</evidence>